<gene>
    <name evidence="4" type="ORF">JZO85_01540</name>
</gene>
<dbReference type="PANTHER" id="PTHR30185">
    <property type="entry name" value="CRYPTIC BETA-GLUCOSIDE BGL OPERON ANTITERMINATOR"/>
    <property type="match status" value="1"/>
</dbReference>
<comment type="caution">
    <text evidence="4">The sequence shown here is derived from an EMBL/GenBank/DDBJ whole genome shotgun (WGS) entry which is preliminary data.</text>
</comment>
<keyword evidence="1" id="KW-0805">Transcription regulation</keyword>
<evidence type="ECO:0000313" key="5">
    <source>
        <dbReference type="Proteomes" id="UP000664495"/>
    </source>
</evidence>
<organism evidence="4 5">
    <name type="scientific">Candidatus Enterococcus murrayae</name>
    <dbReference type="NCBI Taxonomy" id="2815321"/>
    <lineage>
        <taxon>Bacteria</taxon>
        <taxon>Bacillati</taxon>
        <taxon>Bacillota</taxon>
        <taxon>Bacilli</taxon>
        <taxon>Lactobacillales</taxon>
        <taxon>Enterococcaceae</taxon>
        <taxon>Enterococcus</taxon>
    </lineage>
</organism>
<proteinExistence type="predicted"/>
<keyword evidence="5" id="KW-1185">Reference proteome</keyword>
<dbReference type="PANTHER" id="PTHR30185:SF13">
    <property type="entry name" value="LICABCH OPERON REGULATOR-RELATED"/>
    <property type="match status" value="1"/>
</dbReference>
<evidence type="ECO:0000259" key="3">
    <source>
        <dbReference type="Pfam" id="PF05043"/>
    </source>
</evidence>
<evidence type="ECO:0000256" key="1">
    <source>
        <dbReference type="ARBA" id="ARBA00023015"/>
    </source>
</evidence>
<evidence type="ECO:0000256" key="2">
    <source>
        <dbReference type="ARBA" id="ARBA00023163"/>
    </source>
</evidence>
<evidence type="ECO:0000313" key="4">
    <source>
        <dbReference type="EMBL" id="MBO0450931.1"/>
    </source>
</evidence>
<accession>A0ABS3HBV3</accession>
<protein>
    <submittedName>
        <fullName evidence="4">Helix-turn-helix domain-containing protein</fullName>
    </submittedName>
</protein>
<keyword evidence="2" id="KW-0804">Transcription</keyword>
<feature type="domain" description="Mga helix-turn-helix" evidence="3">
    <location>
        <begin position="82"/>
        <end position="165"/>
    </location>
</feature>
<dbReference type="EMBL" id="JAFLVR010000002">
    <property type="protein sequence ID" value="MBO0450931.1"/>
    <property type="molecule type" value="Genomic_DNA"/>
</dbReference>
<dbReference type="InterPro" id="IPR050661">
    <property type="entry name" value="BglG_antiterminators"/>
</dbReference>
<dbReference type="InterPro" id="IPR036388">
    <property type="entry name" value="WH-like_DNA-bd_sf"/>
</dbReference>
<dbReference type="Proteomes" id="UP000664495">
    <property type="component" value="Unassembled WGS sequence"/>
</dbReference>
<name>A0ABS3HBV3_9ENTE</name>
<sequence length="499" mass="58587">MFINQLLSSETQLELSLLQTLFVNRTWLTTMELQQCCKKSRNTIIKYCDLLKEDAKKITAYDLIQHENGRGYFFNGGKEDYQSMLISIVHKSLSFDLLQQLLLKKEVLLNEFANEHYTDPMTIRRMLKKFNKHTKSIELSFHIKKGIIHISGTEPAIRFFTYIFFWYIYKGTVWPFNDLSEQQISSFINHTFSKYGNVNDIITHQWSYILAINILRNSMGRKISMGMLPVFSEELVCFVFEPPSPIDGDNFMKQLNKIHDFSWEEILYFFLLLLTGVRFYTIKDIYSRILYFHQKNNSIINEKLRLIISRFPEFNQATIENQELATSLLMSSLLRSILFPNYTVPISGYDYQEYLDVNFPFLKKEMANRLKWLQREDDFFSSSQDFLLLRMVEMYTLLGDPVDFNPKIILQLETDLPITIEKLLKSYLLSLFSPFYRLSIFSTLGSDKAIIPDLIITCTKPKNQTDHGIPIVYISPNLTNNDLKELTAAFNNLIDVKMV</sequence>
<reference evidence="4 5" key="1">
    <citation type="submission" date="2021-03" db="EMBL/GenBank/DDBJ databases">
        <title>Enterococcal diversity collection.</title>
        <authorList>
            <person name="Gilmore M.S."/>
            <person name="Schwartzman J."/>
            <person name="Van Tyne D."/>
            <person name="Martin M."/>
            <person name="Earl A.M."/>
            <person name="Manson A.L."/>
            <person name="Straub T."/>
            <person name="Salamzade R."/>
            <person name="Saavedra J."/>
            <person name="Lebreton F."/>
            <person name="Prichula J."/>
            <person name="Schaufler K."/>
            <person name="Gaca A."/>
            <person name="Sgardioli B."/>
            <person name="Wagenaar J."/>
            <person name="Strong T."/>
        </authorList>
    </citation>
    <scope>NUCLEOTIDE SEQUENCE [LARGE SCALE GENOMIC DNA]</scope>
    <source>
        <strain evidence="4 5">MJM16</strain>
    </source>
</reference>
<dbReference type="Gene3D" id="1.10.10.10">
    <property type="entry name" value="Winged helix-like DNA-binding domain superfamily/Winged helix DNA-binding domain"/>
    <property type="match status" value="1"/>
</dbReference>
<dbReference type="InterPro" id="IPR007737">
    <property type="entry name" value="Mga_HTH"/>
</dbReference>
<dbReference type="RefSeq" id="WP_207106740.1">
    <property type="nucleotide sequence ID" value="NZ_JAFLVR010000002.1"/>
</dbReference>
<dbReference type="Pfam" id="PF05043">
    <property type="entry name" value="Mga"/>
    <property type="match status" value="1"/>
</dbReference>